<evidence type="ECO:0000313" key="2">
    <source>
        <dbReference type="EMBL" id="KAG0575830.1"/>
    </source>
</evidence>
<keyword evidence="3" id="KW-1185">Reference proteome</keyword>
<dbReference type="InterPro" id="IPR029058">
    <property type="entry name" value="AB_hydrolase_fold"/>
</dbReference>
<dbReference type="PANTHER" id="PTHR42103:SF2">
    <property type="entry name" value="AB HYDROLASE-1 DOMAIN-CONTAINING PROTEIN"/>
    <property type="match status" value="1"/>
</dbReference>
<proteinExistence type="predicted"/>
<evidence type="ECO:0000259" key="1">
    <source>
        <dbReference type="Pfam" id="PF02129"/>
    </source>
</evidence>
<protein>
    <recommendedName>
        <fullName evidence="1">Xaa-Pro dipeptidyl-peptidase-like domain-containing protein</fullName>
    </recommendedName>
</protein>
<comment type="caution">
    <text evidence="2">The sequence shown here is derived from an EMBL/GenBank/DDBJ whole genome shotgun (WGS) entry which is preliminary data.</text>
</comment>
<name>A0A8T0HXI6_CERPU</name>
<dbReference type="Proteomes" id="UP000822688">
    <property type="component" value="Chromosome 5"/>
</dbReference>
<organism evidence="2 3">
    <name type="scientific">Ceratodon purpureus</name>
    <name type="common">Fire moss</name>
    <name type="synonym">Dicranum purpureum</name>
    <dbReference type="NCBI Taxonomy" id="3225"/>
    <lineage>
        <taxon>Eukaryota</taxon>
        <taxon>Viridiplantae</taxon>
        <taxon>Streptophyta</taxon>
        <taxon>Embryophyta</taxon>
        <taxon>Bryophyta</taxon>
        <taxon>Bryophytina</taxon>
        <taxon>Bryopsida</taxon>
        <taxon>Dicranidae</taxon>
        <taxon>Pseudoditrichales</taxon>
        <taxon>Ditrichaceae</taxon>
        <taxon>Ceratodon</taxon>
    </lineage>
</organism>
<gene>
    <name evidence="2" type="ORF">KC19_5G034100</name>
</gene>
<dbReference type="InterPro" id="IPR000383">
    <property type="entry name" value="Xaa-Pro-like_dom"/>
</dbReference>
<dbReference type="EMBL" id="CM026425">
    <property type="protein sequence ID" value="KAG0575830.1"/>
    <property type="molecule type" value="Genomic_DNA"/>
</dbReference>
<accession>A0A8T0HXI6</accession>
<feature type="domain" description="Xaa-Pro dipeptidyl-peptidase-like" evidence="1">
    <location>
        <begin position="44"/>
        <end position="136"/>
    </location>
</feature>
<dbReference type="Gene3D" id="3.40.50.1820">
    <property type="entry name" value="alpha/beta hydrolase"/>
    <property type="match status" value="1"/>
</dbReference>
<dbReference type="AlphaFoldDB" id="A0A8T0HXI6"/>
<reference evidence="2" key="1">
    <citation type="submission" date="2020-06" db="EMBL/GenBank/DDBJ databases">
        <title>WGS assembly of Ceratodon purpureus strain R40.</title>
        <authorList>
            <person name="Carey S.B."/>
            <person name="Jenkins J."/>
            <person name="Shu S."/>
            <person name="Lovell J.T."/>
            <person name="Sreedasyam A."/>
            <person name="Maumus F."/>
            <person name="Tiley G.P."/>
            <person name="Fernandez-Pozo N."/>
            <person name="Barry K."/>
            <person name="Chen C."/>
            <person name="Wang M."/>
            <person name="Lipzen A."/>
            <person name="Daum C."/>
            <person name="Saski C.A."/>
            <person name="Payton A.C."/>
            <person name="Mcbreen J.C."/>
            <person name="Conrad R.E."/>
            <person name="Kollar L.M."/>
            <person name="Olsson S."/>
            <person name="Huttunen S."/>
            <person name="Landis J.B."/>
            <person name="Wickett N.J."/>
            <person name="Johnson M.G."/>
            <person name="Rensing S.A."/>
            <person name="Grimwood J."/>
            <person name="Schmutz J."/>
            <person name="Mcdaniel S.F."/>
        </authorList>
    </citation>
    <scope>NUCLEOTIDE SEQUENCE</scope>
    <source>
        <strain evidence="2">R40</strain>
    </source>
</reference>
<dbReference type="GO" id="GO:0016787">
    <property type="term" value="F:hydrolase activity"/>
    <property type="evidence" value="ECO:0007669"/>
    <property type="project" value="InterPro"/>
</dbReference>
<dbReference type="Pfam" id="PF02129">
    <property type="entry name" value="Peptidase_S15"/>
    <property type="match status" value="1"/>
</dbReference>
<dbReference type="PANTHER" id="PTHR42103">
    <property type="entry name" value="ALPHA/BETA-HYDROLASES SUPERFAMILY PROTEIN"/>
    <property type="match status" value="1"/>
</dbReference>
<sequence length="256" mass="27307">MCVGHKDVRASVRREPSIIVVRPRGYLDASGLMMETTRVESSPGVTLAVRVFRPKSSAAEKAVTMVLVHQYSLMGGCQELLRGMAYRLAAKGFTTVTFDMRGVGTSSGKATLTGASEIQDVVAVCQWAAKHCTASSILLVGSSAGAPIAGAAIDSVKEVVGYVSLGYPFGLLASVLFGRHNKACLQSPKPKMFVMGTNDGFTTVKQLESKLKSAAGRVEKRLVRGAGHFEMEGAQYDDQMVEYLTTFADSLQLISS</sequence>
<evidence type="ECO:0000313" key="3">
    <source>
        <dbReference type="Proteomes" id="UP000822688"/>
    </source>
</evidence>
<dbReference type="SUPFAM" id="SSF53474">
    <property type="entry name" value="alpha/beta-Hydrolases"/>
    <property type="match status" value="1"/>
</dbReference>